<feature type="transmembrane region" description="Helical" evidence="6">
    <location>
        <begin position="119"/>
        <end position="139"/>
    </location>
</feature>
<comment type="caution">
    <text evidence="7">The sequence shown here is derived from an EMBL/GenBank/DDBJ whole genome shotgun (WGS) entry which is preliminary data.</text>
</comment>
<dbReference type="PANTHER" id="PTHR30028">
    <property type="entry name" value="UPF0014 INNER MEMBRANE PROTEIN YBBM-RELATED"/>
    <property type="match status" value="1"/>
</dbReference>
<evidence type="ECO:0000313" key="7">
    <source>
        <dbReference type="EMBL" id="MCP2259531.1"/>
    </source>
</evidence>
<evidence type="ECO:0000313" key="8">
    <source>
        <dbReference type="Proteomes" id="UP001205311"/>
    </source>
</evidence>
<gene>
    <name evidence="7" type="ORF">LX15_003236</name>
</gene>
<evidence type="ECO:0000256" key="1">
    <source>
        <dbReference type="ARBA" id="ARBA00004141"/>
    </source>
</evidence>
<keyword evidence="3 6" id="KW-0812">Transmembrane</keyword>
<feature type="transmembrane region" description="Helical" evidence="6">
    <location>
        <begin position="6"/>
        <end position="25"/>
    </location>
</feature>
<keyword evidence="8" id="KW-1185">Reference proteome</keyword>
<organism evidence="7 8">
    <name type="scientific">Streptoalloteichus tenebrarius (strain ATCC 17920 / DSM 40477 / JCM 4838 / CBS 697.72 / NBRC 16177 / NCIMB 11028 / NRRL B-12390 / A12253. 1 / ISP 5477)</name>
    <name type="common">Streptomyces tenebrarius</name>
    <dbReference type="NCBI Taxonomy" id="1933"/>
    <lineage>
        <taxon>Bacteria</taxon>
        <taxon>Bacillati</taxon>
        <taxon>Actinomycetota</taxon>
        <taxon>Actinomycetes</taxon>
        <taxon>Pseudonocardiales</taxon>
        <taxon>Pseudonocardiaceae</taxon>
        <taxon>Streptoalloteichus</taxon>
    </lineage>
</organism>
<evidence type="ECO:0000256" key="4">
    <source>
        <dbReference type="ARBA" id="ARBA00022989"/>
    </source>
</evidence>
<evidence type="ECO:0000256" key="6">
    <source>
        <dbReference type="SAM" id="Phobius"/>
    </source>
</evidence>
<sequence length="254" mass="25630">MLAMTHGWVPFALVCVVFVAVTALVGRAAGLFAARPVLWAAVRAVVQLAVVSTVVAVVLASLPLSAGFLLLMAVVATVTAARRAKAARVLPVALAVLGGAVPALGLLLASGLVPPRGVAVVPLGGILIGGAMTATTLAARRALDVLEQRRGEYEAALALGFTEAEAARELVRLPAADALLPALDQTRTVGLVTLPGAFVGMVLGGAPAWEAGAVQLLVLLALLAVEAAAIAVVVELVARGAVRRTSQSSEVRLT</sequence>
<dbReference type="PANTHER" id="PTHR30028:SF0">
    <property type="entry name" value="PROTEIN ALUMINUM SENSITIVE 3"/>
    <property type="match status" value="1"/>
</dbReference>
<protein>
    <submittedName>
        <fullName evidence="7">ABC transport system permease protein</fullName>
    </submittedName>
</protein>
<feature type="transmembrane region" description="Helical" evidence="6">
    <location>
        <begin position="89"/>
        <end position="113"/>
    </location>
</feature>
<accession>A0ABT1HVI1</accession>
<comment type="subcellular location">
    <subcellularLocation>
        <location evidence="1">Membrane</location>
        <topology evidence="1">Multi-pass membrane protein</topology>
    </subcellularLocation>
</comment>
<evidence type="ECO:0000256" key="2">
    <source>
        <dbReference type="ARBA" id="ARBA00005268"/>
    </source>
</evidence>
<keyword evidence="5 6" id="KW-0472">Membrane</keyword>
<proteinExistence type="inferred from homology"/>
<name>A0ABT1HVI1_STRSD</name>
<evidence type="ECO:0000256" key="3">
    <source>
        <dbReference type="ARBA" id="ARBA00022692"/>
    </source>
</evidence>
<reference evidence="7 8" key="1">
    <citation type="submission" date="2022-06" db="EMBL/GenBank/DDBJ databases">
        <title>Genomic Encyclopedia of Archaeal and Bacterial Type Strains, Phase II (KMG-II): from individual species to whole genera.</title>
        <authorList>
            <person name="Goeker M."/>
        </authorList>
    </citation>
    <scope>NUCLEOTIDE SEQUENCE [LARGE SCALE GENOMIC DNA]</scope>
    <source>
        <strain evidence="7 8">DSM 40477</strain>
    </source>
</reference>
<comment type="similarity">
    <text evidence="2">Belongs to the UPF0014 family.</text>
</comment>
<dbReference type="Proteomes" id="UP001205311">
    <property type="component" value="Unassembled WGS sequence"/>
</dbReference>
<dbReference type="InterPro" id="IPR005226">
    <property type="entry name" value="UPF0014_fam"/>
</dbReference>
<evidence type="ECO:0000256" key="5">
    <source>
        <dbReference type="ARBA" id="ARBA00023136"/>
    </source>
</evidence>
<feature type="transmembrane region" description="Helical" evidence="6">
    <location>
        <begin position="189"/>
        <end position="209"/>
    </location>
</feature>
<keyword evidence="4 6" id="KW-1133">Transmembrane helix</keyword>
<feature type="transmembrane region" description="Helical" evidence="6">
    <location>
        <begin position="215"/>
        <end position="238"/>
    </location>
</feature>
<dbReference type="EMBL" id="JAMTCP010000017">
    <property type="protein sequence ID" value="MCP2259531.1"/>
    <property type="molecule type" value="Genomic_DNA"/>
</dbReference>
<dbReference type="Pfam" id="PF03649">
    <property type="entry name" value="UPF0014"/>
    <property type="match status" value="1"/>
</dbReference>